<gene>
    <name evidence="1" type="ORF">HKBW3S06_00737</name>
</gene>
<organism evidence="1 2">
    <name type="scientific">Candidatus Hakubella thermalkaliphila</name>
    <dbReference type="NCBI Taxonomy" id="2754717"/>
    <lineage>
        <taxon>Bacteria</taxon>
        <taxon>Bacillati</taxon>
        <taxon>Actinomycetota</taxon>
        <taxon>Actinomycetota incertae sedis</taxon>
        <taxon>Candidatus Hakubellales</taxon>
        <taxon>Candidatus Hakubellaceae</taxon>
        <taxon>Candidatus Hakubella</taxon>
    </lineage>
</organism>
<evidence type="ECO:0000313" key="1">
    <source>
        <dbReference type="EMBL" id="GFP21510.1"/>
    </source>
</evidence>
<reference evidence="1 2" key="1">
    <citation type="journal article" date="2020" name="Front. Microbiol.">
        <title>Single-cell genomics of novel Actinobacteria with the Wood-Ljungdahl pathway discovered in a serpentinizing system.</title>
        <authorList>
            <person name="Merino N."/>
            <person name="Kawai M."/>
            <person name="Boyd E.S."/>
            <person name="Colman D.R."/>
            <person name="McGlynn S.E."/>
            <person name="Nealson K.H."/>
            <person name="Kurokawa K."/>
            <person name="Hongoh Y."/>
        </authorList>
    </citation>
    <scope>NUCLEOTIDE SEQUENCE [LARGE SCALE GENOMIC DNA]</scope>
    <source>
        <strain evidence="1 2">S06</strain>
    </source>
</reference>
<accession>A0A6V8NQ74</accession>
<proteinExistence type="predicted"/>
<dbReference type="InterPro" id="IPR022148">
    <property type="entry name" value="CopG_antitoxin"/>
</dbReference>
<dbReference type="Pfam" id="PF12441">
    <property type="entry name" value="CopG_antitoxin"/>
    <property type="match status" value="1"/>
</dbReference>
<dbReference type="Proteomes" id="UP000580051">
    <property type="component" value="Unassembled WGS sequence"/>
</dbReference>
<name>A0A6V8NQ74_9ACTN</name>
<dbReference type="RefSeq" id="WP_176226640.1">
    <property type="nucleotide sequence ID" value="NZ_BLRV01000055.1"/>
</dbReference>
<dbReference type="AlphaFoldDB" id="A0A6V8NQ74"/>
<evidence type="ECO:0000313" key="2">
    <source>
        <dbReference type="Proteomes" id="UP000580051"/>
    </source>
</evidence>
<dbReference type="EMBL" id="BLRV01000055">
    <property type="protein sequence ID" value="GFP21510.1"/>
    <property type="molecule type" value="Genomic_DNA"/>
</dbReference>
<protein>
    <submittedName>
        <fullName evidence="1">Uncharacterized protein</fullName>
    </submittedName>
</protein>
<comment type="caution">
    <text evidence="1">The sequence shown here is derived from an EMBL/GenBank/DDBJ whole genome shotgun (WGS) entry which is preliminary data.</text>
</comment>
<sequence>MRRSKKLKEMTIYEASEFWDEHDFTEFEDVEEIKDTRFELQKKKYVGLDMELYQKVEHEAKRLHRSSENLIKKWLREKVG</sequence>